<reference evidence="1" key="2">
    <citation type="journal article" date="2022" name="New Phytol.">
        <title>Evolutionary transition to the ectomycorrhizal habit in the genomes of a hyperdiverse lineage of mushroom-forming fungi.</title>
        <authorList>
            <person name="Looney B."/>
            <person name="Miyauchi S."/>
            <person name="Morin E."/>
            <person name="Drula E."/>
            <person name="Courty P.E."/>
            <person name="Kohler A."/>
            <person name="Kuo A."/>
            <person name="LaButti K."/>
            <person name="Pangilinan J."/>
            <person name="Lipzen A."/>
            <person name="Riley R."/>
            <person name="Andreopoulos W."/>
            <person name="He G."/>
            <person name="Johnson J."/>
            <person name="Nolan M."/>
            <person name="Tritt A."/>
            <person name="Barry K.W."/>
            <person name="Grigoriev I.V."/>
            <person name="Nagy L.G."/>
            <person name="Hibbett D."/>
            <person name="Henrissat B."/>
            <person name="Matheny P.B."/>
            <person name="Labbe J."/>
            <person name="Martin F.M."/>
        </authorList>
    </citation>
    <scope>NUCLEOTIDE SEQUENCE</scope>
    <source>
        <strain evidence="1">FP105234-sp</strain>
    </source>
</reference>
<protein>
    <submittedName>
        <fullName evidence="1">WSC-domain-containing protein</fullName>
    </submittedName>
</protein>
<dbReference type="Proteomes" id="UP000814033">
    <property type="component" value="Unassembled WGS sequence"/>
</dbReference>
<organism evidence="1 2">
    <name type="scientific">Auriscalpium vulgare</name>
    <dbReference type="NCBI Taxonomy" id="40419"/>
    <lineage>
        <taxon>Eukaryota</taxon>
        <taxon>Fungi</taxon>
        <taxon>Dikarya</taxon>
        <taxon>Basidiomycota</taxon>
        <taxon>Agaricomycotina</taxon>
        <taxon>Agaricomycetes</taxon>
        <taxon>Russulales</taxon>
        <taxon>Auriscalpiaceae</taxon>
        <taxon>Auriscalpium</taxon>
    </lineage>
</organism>
<gene>
    <name evidence="1" type="ORF">FA95DRAFT_1612050</name>
</gene>
<comment type="caution">
    <text evidence="1">The sequence shown here is derived from an EMBL/GenBank/DDBJ whole genome shotgun (WGS) entry which is preliminary data.</text>
</comment>
<proteinExistence type="predicted"/>
<evidence type="ECO:0000313" key="1">
    <source>
        <dbReference type="EMBL" id="KAI0040111.1"/>
    </source>
</evidence>
<name>A0ACB8R944_9AGAM</name>
<evidence type="ECO:0000313" key="2">
    <source>
        <dbReference type="Proteomes" id="UP000814033"/>
    </source>
</evidence>
<reference evidence="1" key="1">
    <citation type="submission" date="2021-02" db="EMBL/GenBank/DDBJ databases">
        <authorList>
            <consortium name="DOE Joint Genome Institute"/>
            <person name="Ahrendt S."/>
            <person name="Looney B.P."/>
            <person name="Miyauchi S."/>
            <person name="Morin E."/>
            <person name="Drula E."/>
            <person name="Courty P.E."/>
            <person name="Chicoki N."/>
            <person name="Fauchery L."/>
            <person name="Kohler A."/>
            <person name="Kuo A."/>
            <person name="Labutti K."/>
            <person name="Pangilinan J."/>
            <person name="Lipzen A."/>
            <person name="Riley R."/>
            <person name="Andreopoulos W."/>
            <person name="He G."/>
            <person name="Johnson J."/>
            <person name="Barry K.W."/>
            <person name="Grigoriev I.V."/>
            <person name="Nagy L."/>
            <person name="Hibbett D."/>
            <person name="Henrissat B."/>
            <person name="Matheny P.B."/>
            <person name="Labbe J."/>
            <person name="Martin F."/>
        </authorList>
    </citation>
    <scope>NUCLEOTIDE SEQUENCE</scope>
    <source>
        <strain evidence="1">FP105234-sp</strain>
    </source>
</reference>
<keyword evidence="2" id="KW-1185">Reference proteome</keyword>
<accession>A0ACB8R944</accession>
<dbReference type="EMBL" id="MU276227">
    <property type="protein sequence ID" value="KAI0040111.1"/>
    <property type="molecule type" value="Genomic_DNA"/>
</dbReference>
<sequence>MDLLLTLFLFSQTFGTSASLDLRQTTSLTPVWTSDGCYKDTASSRTLANNTFSNDTGMTVEACLAFCETYGSIFAGVEFGKQCFCDYAIQSPGTATNASECNMPSAEAPPPTCSSGTFVHRFWDYIGCFTDNTSARALPFLAPARDGDLNNAEEINYVNICDKYDFYYAGMEFGSECWCGNEIGPSGVPASEAECGMVCTGTPIPNEFCGGRDRLTVFRKNICDGMDVSNFFLVAVVGPTMYEKKRSGGPLTYNLVLDTEDDSNFVLTTAACGSGAGIEFTLNLVLTTEGQPSPSLGSLAVPLGESPVFAQDRAFAAIYCETYPVNTVHPLLAVNGHADQWAVCPNSTADGRLDVVFAPIANHPHYSLSECADIFIEIVMDLLLTLSLISQAFGALASLNFRQTTPPGQAWSSDGCYTSVSRVFFASVASLPDKFLDIWIRDTASSRTLAGATFSNETGMTVEACFAFCEVDSYVFAGVEFGKQCFCDYAIQSMGTATSADECTMPCTGDSSEICGGANRMNLYSNELPGPIVLGEFHGEYSDRLWKYFGCFTDNPSARALPFRAPSMDGFMTTAEEIGCVNSCDNFGFYYAGMEFGSECWCGNEIGPSGVVASVTECHTACAGSHTEFCGGRDRLTVLRKDICDGTDVSNFFLVAFVGPTPFERKRSSGLLSYNLVLETDDGINYILTTAACGSAAGVELNMANSVLTTESQPSSLGSFTVLLGESPAFAPDQPPAFIYCESFPFSTGEPLLAVNGHADQWAVCPNSTAGGRLDVVFAPTANHPHYTLSECADIFIQIVNSPEDC</sequence>